<comment type="subcellular location">
    <subcellularLocation>
        <location evidence="1">Endoplasmic reticulum membrane</location>
        <topology evidence="1">Multi-pass membrane protein</topology>
    </subcellularLocation>
</comment>
<sequence length="276" mass="30610">MMQNQSTTSSRWLNKAEDIADNVLRKSKVILPHLARLCLISTFLEDGFRMWFQWRLQADYMSATWGCGAFVANAFVIVNLVGQLSGCVMILCRVKVAWGCGILGALILLQTIAYRILWEGTFLCRNLALAGGLILVLAESKDETKRSMFAGVPTLATNRPKTYLQLAGRVLLVLMFLSLVRLEATAPQIAQNVLGTALILLVAVGFKTKLTALVLVAWLAAFNVYAHPWWRISASHAVRDFLKYDFFQTLSVIGGLLLVVSLGPGGVSFDERKKEW</sequence>
<protein>
    <submittedName>
        <fullName evidence="11">Surfeit locus protein 4-like isoform X1</fullName>
    </submittedName>
</protein>
<evidence type="ECO:0000313" key="11">
    <source>
        <dbReference type="RefSeq" id="XP_014681436.1"/>
    </source>
</evidence>
<feature type="transmembrane region" description="Helical" evidence="9">
    <location>
        <begin position="188"/>
        <end position="206"/>
    </location>
</feature>
<name>A0ABM1FAG5_PRICU</name>
<keyword evidence="10" id="KW-1185">Reference proteome</keyword>
<proteinExistence type="inferred from homology"/>
<dbReference type="Proteomes" id="UP000695022">
    <property type="component" value="Unplaced"/>
</dbReference>
<evidence type="ECO:0000256" key="6">
    <source>
        <dbReference type="ARBA" id="ARBA00022927"/>
    </source>
</evidence>
<evidence type="ECO:0000256" key="5">
    <source>
        <dbReference type="ARBA" id="ARBA00022824"/>
    </source>
</evidence>
<dbReference type="PANTHER" id="PTHR23427">
    <property type="entry name" value="SURFEIT LOCUS PROTEIN"/>
    <property type="match status" value="1"/>
</dbReference>
<organism evidence="10 11">
    <name type="scientific">Priapulus caudatus</name>
    <name type="common">Priapulid worm</name>
    <dbReference type="NCBI Taxonomy" id="37621"/>
    <lineage>
        <taxon>Eukaryota</taxon>
        <taxon>Metazoa</taxon>
        <taxon>Ecdysozoa</taxon>
        <taxon>Scalidophora</taxon>
        <taxon>Priapulida</taxon>
        <taxon>Priapulimorpha</taxon>
        <taxon>Priapulimorphida</taxon>
        <taxon>Priapulidae</taxon>
        <taxon>Priapulus</taxon>
    </lineage>
</organism>
<dbReference type="GeneID" id="106821235"/>
<dbReference type="InterPro" id="IPR045214">
    <property type="entry name" value="Surf1/Surf4"/>
</dbReference>
<evidence type="ECO:0000256" key="1">
    <source>
        <dbReference type="ARBA" id="ARBA00004477"/>
    </source>
</evidence>
<keyword evidence="6" id="KW-0653">Protein transport</keyword>
<keyword evidence="5" id="KW-0256">Endoplasmic reticulum</keyword>
<feature type="transmembrane region" description="Helical" evidence="9">
    <location>
        <begin position="250"/>
        <end position="269"/>
    </location>
</feature>
<dbReference type="PANTHER" id="PTHR23427:SF1">
    <property type="entry name" value="SURFEIT LOCUS PROTEIN 4"/>
    <property type="match status" value="1"/>
</dbReference>
<evidence type="ECO:0000256" key="3">
    <source>
        <dbReference type="ARBA" id="ARBA00022448"/>
    </source>
</evidence>
<feature type="transmembrane region" description="Helical" evidence="9">
    <location>
        <begin position="213"/>
        <end position="230"/>
    </location>
</feature>
<evidence type="ECO:0000256" key="8">
    <source>
        <dbReference type="ARBA" id="ARBA00023136"/>
    </source>
</evidence>
<dbReference type="RefSeq" id="XP_014681436.1">
    <property type="nucleotide sequence ID" value="XM_014825950.1"/>
</dbReference>
<reference evidence="11" key="1">
    <citation type="submission" date="2025-08" db="UniProtKB">
        <authorList>
            <consortium name="RefSeq"/>
        </authorList>
    </citation>
    <scope>IDENTIFICATION</scope>
</reference>
<dbReference type="Pfam" id="PF02077">
    <property type="entry name" value="SURF4"/>
    <property type="match status" value="1"/>
</dbReference>
<evidence type="ECO:0000256" key="4">
    <source>
        <dbReference type="ARBA" id="ARBA00022692"/>
    </source>
</evidence>
<evidence type="ECO:0000313" key="10">
    <source>
        <dbReference type="Proteomes" id="UP000695022"/>
    </source>
</evidence>
<accession>A0ABM1FAG5</accession>
<keyword evidence="4 9" id="KW-0812">Transmembrane</keyword>
<feature type="transmembrane region" description="Helical" evidence="9">
    <location>
        <begin position="60"/>
        <end position="82"/>
    </location>
</feature>
<gene>
    <name evidence="11" type="primary">LOC106821235</name>
</gene>
<keyword evidence="8 9" id="KW-0472">Membrane</keyword>
<dbReference type="InterPro" id="IPR002995">
    <property type="entry name" value="Surf4"/>
</dbReference>
<evidence type="ECO:0000256" key="9">
    <source>
        <dbReference type="SAM" id="Phobius"/>
    </source>
</evidence>
<feature type="transmembrane region" description="Helical" evidence="9">
    <location>
        <begin position="94"/>
        <end position="114"/>
    </location>
</feature>
<keyword evidence="3" id="KW-0813">Transport</keyword>
<evidence type="ECO:0000256" key="2">
    <source>
        <dbReference type="ARBA" id="ARBA00006945"/>
    </source>
</evidence>
<dbReference type="PROSITE" id="PS01339">
    <property type="entry name" value="SURF4"/>
    <property type="match status" value="1"/>
</dbReference>
<keyword evidence="7 9" id="KW-1133">Transmembrane helix</keyword>
<comment type="similarity">
    <text evidence="2">Belongs to the SURF4 family.</text>
</comment>
<evidence type="ECO:0000256" key="7">
    <source>
        <dbReference type="ARBA" id="ARBA00022989"/>
    </source>
</evidence>